<keyword evidence="1" id="KW-0812">Transmembrane</keyword>
<keyword evidence="3" id="KW-1185">Reference proteome</keyword>
<dbReference type="EMBL" id="WJQU01000003">
    <property type="protein sequence ID" value="KAJ6637240.1"/>
    <property type="molecule type" value="Genomic_DNA"/>
</dbReference>
<feature type="transmembrane region" description="Helical" evidence="1">
    <location>
        <begin position="71"/>
        <end position="91"/>
    </location>
</feature>
<evidence type="ECO:0000313" key="2">
    <source>
        <dbReference type="EMBL" id="KAJ6637240.1"/>
    </source>
</evidence>
<evidence type="ECO:0000256" key="1">
    <source>
        <dbReference type="SAM" id="Phobius"/>
    </source>
</evidence>
<comment type="caution">
    <text evidence="2">The sequence shown here is derived from an EMBL/GenBank/DDBJ whole genome shotgun (WGS) entry which is preliminary data.</text>
</comment>
<name>A0A9Q0MSJ8_9DIPT</name>
<dbReference type="Proteomes" id="UP001151699">
    <property type="component" value="Chromosome X"/>
</dbReference>
<protein>
    <submittedName>
        <fullName evidence="2">Uncharacterized protein</fullName>
    </submittedName>
</protein>
<gene>
    <name evidence="2" type="ORF">Bhyg_09970</name>
</gene>
<accession>A0A9Q0MSJ8</accession>
<organism evidence="2 3">
    <name type="scientific">Pseudolycoriella hygida</name>
    <dbReference type="NCBI Taxonomy" id="35572"/>
    <lineage>
        <taxon>Eukaryota</taxon>
        <taxon>Metazoa</taxon>
        <taxon>Ecdysozoa</taxon>
        <taxon>Arthropoda</taxon>
        <taxon>Hexapoda</taxon>
        <taxon>Insecta</taxon>
        <taxon>Pterygota</taxon>
        <taxon>Neoptera</taxon>
        <taxon>Endopterygota</taxon>
        <taxon>Diptera</taxon>
        <taxon>Nematocera</taxon>
        <taxon>Sciaroidea</taxon>
        <taxon>Sciaridae</taxon>
        <taxon>Pseudolycoriella</taxon>
    </lineage>
</organism>
<proteinExistence type="predicted"/>
<dbReference type="AlphaFoldDB" id="A0A9Q0MSJ8"/>
<reference evidence="2" key="1">
    <citation type="submission" date="2022-07" db="EMBL/GenBank/DDBJ databases">
        <authorList>
            <person name="Trinca V."/>
            <person name="Uliana J.V.C."/>
            <person name="Torres T.T."/>
            <person name="Ward R.J."/>
            <person name="Monesi N."/>
        </authorList>
    </citation>
    <scope>NUCLEOTIDE SEQUENCE</scope>
    <source>
        <strain evidence="2">HSMRA1968</strain>
        <tissue evidence="2">Whole embryos</tissue>
    </source>
</reference>
<keyword evidence="1" id="KW-1133">Transmembrane helix</keyword>
<sequence length="124" mass="14256">MYIGFRWLRIIGAEFSRFTDSHIDVGKSKENFTSGNANSYVRDLPRLQSLSPHRDMTPSPQFNRRYIDQTFVCNVLFGGSLVAFSFVIGMWEMMFLGTYKLGGRGMKSRLLWFLSKLAIPAKTE</sequence>
<keyword evidence="1" id="KW-0472">Membrane</keyword>
<evidence type="ECO:0000313" key="3">
    <source>
        <dbReference type="Proteomes" id="UP001151699"/>
    </source>
</evidence>